<dbReference type="InterPro" id="IPR011065">
    <property type="entry name" value="Kunitz_inhibitor_STI-like_sf"/>
</dbReference>
<keyword evidence="2" id="KW-1015">Disulfide bond</keyword>
<feature type="compositionally biased region" description="Acidic residues" evidence="3">
    <location>
        <begin position="16"/>
        <end position="29"/>
    </location>
</feature>
<dbReference type="OrthoDB" id="1918435at2759"/>
<dbReference type="PANTHER" id="PTHR33107">
    <property type="entry name" value="KUNITZ TRYPSIN INHIBITOR 2"/>
    <property type="match status" value="1"/>
</dbReference>
<dbReference type="Pfam" id="PF23112">
    <property type="entry name" value="PUB62-63_C"/>
    <property type="match status" value="1"/>
</dbReference>
<dbReference type="PANTHER" id="PTHR33107:SF81">
    <property type="entry name" value="TRYPSIN INHIBITOR A"/>
    <property type="match status" value="1"/>
</dbReference>
<reference evidence="5 6" key="1">
    <citation type="submission" date="2020-10" db="EMBL/GenBank/DDBJ databases">
        <title>The Coptis chinensis genome and diversification of protoberbering-type alkaloids.</title>
        <authorList>
            <person name="Wang B."/>
            <person name="Shu S."/>
            <person name="Song C."/>
            <person name="Liu Y."/>
        </authorList>
    </citation>
    <scope>NUCLEOTIDE SEQUENCE [LARGE SCALE GENOMIC DNA]</scope>
    <source>
        <strain evidence="5">HL-2020</strain>
        <tissue evidence="5">Leaf</tissue>
    </source>
</reference>
<dbReference type="InterPro" id="IPR002160">
    <property type="entry name" value="Prot_inh_Kunz-lg"/>
</dbReference>
<evidence type="ECO:0000256" key="3">
    <source>
        <dbReference type="SAM" id="MobiDB-lite"/>
    </source>
</evidence>
<name>A0A835M516_9MAGN</name>
<gene>
    <name evidence="5" type="ORF">IFM89_026271</name>
</gene>
<evidence type="ECO:0000256" key="2">
    <source>
        <dbReference type="ARBA" id="ARBA00023157"/>
    </source>
</evidence>
<dbReference type="InterPro" id="IPR057649">
    <property type="entry name" value="PUB62-63_C"/>
</dbReference>
<dbReference type="PRINTS" id="PR00291">
    <property type="entry name" value="KUNITZINHBTR"/>
</dbReference>
<dbReference type="Proteomes" id="UP000631114">
    <property type="component" value="Unassembled WGS sequence"/>
</dbReference>
<keyword evidence="6" id="KW-1185">Reference proteome</keyword>
<feature type="compositionally biased region" description="Polar residues" evidence="3">
    <location>
        <begin position="1"/>
        <end position="12"/>
    </location>
</feature>
<dbReference type="Pfam" id="PF00197">
    <property type="entry name" value="Kunitz_legume"/>
    <property type="match status" value="1"/>
</dbReference>
<comment type="similarity">
    <text evidence="1">Belongs to the protease inhibitor I3 (leguminous Kunitz-type inhibitor) family.</text>
</comment>
<evidence type="ECO:0000256" key="1">
    <source>
        <dbReference type="ARBA" id="ARBA00005440"/>
    </source>
</evidence>
<dbReference type="Gene3D" id="2.80.10.50">
    <property type="match status" value="1"/>
</dbReference>
<evidence type="ECO:0000313" key="5">
    <source>
        <dbReference type="EMBL" id="KAF9610991.1"/>
    </source>
</evidence>
<comment type="caution">
    <text evidence="5">The sequence shown here is derived from an EMBL/GenBank/DDBJ whole genome shotgun (WGS) entry which is preliminary data.</text>
</comment>
<evidence type="ECO:0000259" key="4">
    <source>
        <dbReference type="Pfam" id="PF23112"/>
    </source>
</evidence>
<dbReference type="AlphaFoldDB" id="A0A835M516"/>
<organism evidence="5 6">
    <name type="scientific">Coptis chinensis</name>
    <dbReference type="NCBI Taxonomy" id="261450"/>
    <lineage>
        <taxon>Eukaryota</taxon>
        <taxon>Viridiplantae</taxon>
        <taxon>Streptophyta</taxon>
        <taxon>Embryophyta</taxon>
        <taxon>Tracheophyta</taxon>
        <taxon>Spermatophyta</taxon>
        <taxon>Magnoliopsida</taxon>
        <taxon>Ranunculales</taxon>
        <taxon>Ranunculaceae</taxon>
        <taxon>Coptidoideae</taxon>
        <taxon>Coptis</taxon>
    </lineage>
</organism>
<dbReference type="GO" id="GO:0004866">
    <property type="term" value="F:endopeptidase inhibitor activity"/>
    <property type="evidence" value="ECO:0007669"/>
    <property type="project" value="InterPro"/>
</dbReference>
<sequence length="308" mass="33828">MDEGPNSSQSVGSEDERVDVEENGLDEEQSLNFEEMESRIKKLEDELREIAALEVSLYSVVPEHGSSAHKVHTPARRLSSEPPLLETPPRRVCWLRTNTIHCHLNQGKMGGQPKCLELNPVMSIGGHPCIQFIDPKVDNRDFKGETRDMYAESRVEPQSGKGVQFPFAVTDRVVIKGNKRTPLRFVGREVVVTTQCLNGCPKYKELMKQMSISKAVLWLVMANPLATTAQPAVLDTAGQALQPGIQYYILPSTTSGGGGLTLVDRNGSCPLYVGQAAQADATGLPVLFNPFVSDETIIRESSDFAISF</sequence>
<feature type="domain" description="PUB 62/63 C-terminal" evidence="4">
    <location>
        <begin position="163"/>
        <end position="199"/>
    </location>
</feature>
<proteinExistence type="inferred from homology"/>
<feature type="region of interest" description="Disordered" evidence="3">
    <location>
        <begin position="1"/>
        <end position="33"/>
    </location>
</feature>
<dbReference type="EMBL" id="JADFTS010000004">
    <property type="protein sequence ID" value="KAF9610991.1"/>
    <property type="molecule type" value="Genomic_DNA"/>
</dbReference>
<dbReference type="SUPFAM" id="SSF50386">
    <property type="entry name" value="STI-like"/>
    <property type="match status" value="1"/>
</dbReference>
<protein>
    <recommendedName>
        <fullName evidence="4">PUB 62/63 C-terminal domain-containing protein</fullName>
    </recommendedName>
</protein>
<accession>A0A835M516</accession>
<evidence type="ECO:0000313" key="6">
    <source>
        <dbReference type="Proteomes" id="UP000631114"/>
    </source>
</evidence>